<evidence type="ECO:0000256" key="6">
    <source>
        <dbReference type="ARBA" id="ARBA00034078"/>
    </source>
</evidence>
<dbReference type="PANTHER" id="PTHR43726">
    <property type="entry name" value="3-METHYLORNITHINE SYNTHASE"/>
    <property type="match status" value="1"/>
</dbReference>
<evidence type="ECO:0000256" key="5">
    <source>
        <dbReference type="ARBA" id="ARBA00023014"/>
    </source>
</evidence>
<gene>
    <name evidence="10" type="ORF">HQ35_09495</name>
</gene>
<evidence type="ECO:0000313" key="10">
    <source>
        <dbReference type="EMBL" id="KGN78457.1"/>
    </source>
</evidence>
<dbReference type="GO" id="GO:0046872">
    <property type="term" value="F:metal ion binding"/>
    <property type="evidence" value="ECO:0007669"/>
    <property type="project" value="UniProtKB-KW"/>
</dbReference>
<proteinExistence type="predicted"/>
<dbReference type="GO" id="GO:0044272">
    <property type="term" value="P:sulfur compound biosynthetic process"/>
    <property type="evidence" value="ECO:0007669"/>
    <property type="project" value="UniProtKB-ARBA"/>
</dbReference>
<dbReference type="InterPro" id="IPR013785">
    <property type="entry name" value="Aldolase_TIM"/>
</dbReference>
<dbReference type="RefSeq" id="WP_036852742.1">
    <property type="nucleotide sequence ID" value="NZ_JQJD01000060.1"/>
</dbReference>
<dbReference type="EMBL" id="JQJD01000060">
    <property type="protein sequence ID" value="KGN78457.1"/>
    <property type="molecule type" value="Genomic_DNA"/>
</dbReference>
<name>A0A0A2ELC6_PORCN</name>
<accession>A0A0A2ELC6</accession>
<dbReference type="eggNOG" id="COG0502">
    <property type="taxonomic scope" value="Bacteria"/>
</dbReference>
<evidence type="ECO:0000256" key="2">
    <source>
        <dbReference type="ARBA" id="ARBA00022691"/>
    </source>
</evidence>
<dbReference type="SUPFAM" id="SSF102114">
    <property type="entry name" value="Radical SAM enzymes"/>
    <property type="match status" value="1"/>
</dbReference>
<dbReference type="Gene3D" id="3.20.20.70">
    <property type="entry name" value="Aldolase class I"/>
    <property type="match status" value="1"/>
</dbReference>
<dbReference type="STRING" id="36874.HQ34_06850"/>
<evidence type="ECO:0000256" key="8">
    <source>
        <dbReference type="PIRSR" id="PIRSR004762-2"/>
    </source>
</evidence>
<dbReference type="NCBIfam" id="TIGR03956">
    <property type="entry name" value="rSAM_HydE"/>
    <property type="match status" value="1"/>
</dbReference>
<dbReference type="OrthoDB" id="9775764at2"/>
<dbReference type="CDD" id="cd01335">
    <property type="entry name" value="Radical_SAM"/>
    <property type="match status" value="1"/>
</dbReference>
<evidence type="ECO:0000259" key="9">
    <source>
        <dbReference type="PROSITE" id="PS51918"/>
    </source>
</evidence>
<dbReference type="SMART" id="SM00876">
    <property type="entry name" value="BATS"/>
    <property type="match status" value="1"/>
</dbReference>
<organism evidence="10 11">
    <name type="scientific">Porphyromonas cangingivalis</name>
    <dbReference type="NCBI Taxonomy" id="36874"/>
    <lineage>
        <taxon>Bacteria</taxon>
        <taxon>Pseudomonadati</taxon>
        <taxon>Bacteroidota</taxon>
        <taxon>Bacteroidia</taxon>
        <taxon>Bacteroidales</taxon>
        <taxon>Porphyromonadaceae</taxon>
        <taxon>Porphyromonas</taxon>
    </lineage>
</organism>
<dbReference type="SMART" id="SM00729">
    <property type="entry name" value="Elp3"/>
    <property type="match status" value="1"/>
</dbReference>
<dbReference type="PROSITE" id="PS51918">
    <property type="entry name" value="RADICAL_SAM"/>
    <property type="match status" value="1"/>
</dbReference>
<feature type="binding site" evidence="7">
    <location>
        <position position="67"/>
    </location>
    <ligand>
        <name>[4Fe-4S] cluster</name>
        <dbReference type="ChEBI" id="CHEBI:49883"/>
        <note>4Fe-4S-S-AdoMet</note>
    </ligand>
</feature>
<comment type="caution">
    <text evidence="10">The sequence shown here is derived from an EMBL/GenBank/DDBJ whole genome shotgun (WGS) entry which is preliminary data.</text>
</comment>
<feature type="binding site" evidence="7">
    <location>
        <position position="63"/>
    </location>
    <ligand>
        <name>[4Fe-4S] cluster</name>
        <dbReference type="ChEBI" id="CHEBI:49883"/>
        <note>4Fe-4S-S-AdoMet</note>
    </ligand>
</feature>
<reference evidence="10 11" key="1">
    <citation type="submission" date="2014-08" db="EMBL/GenBank/DDBJ databases">
        <title>Porphyromonas cangingivalis strain:COT-109_OH1386 Genome sequencing.</title>
        <authorList>
            <person name="Wallis C."/>
            <person name="Deusch O."/>
            <person name="O'Flynn C."/>
            <person name="Davis I."/>
            <person name="Jospin G."/>
            <person name="Darling A.E."/>
            <person name="Coil D.A."/>
            <person name="Alexiev A."/>
            <person name="Horsfall A."/>
            <person name="Kirkwood N."/>
            <person name="Harris S."/>
            <person name="Eisen J.A."/>
        </authorList>
    </citation>
    <scope>NUCLEOTIDE SEQUENCE [LARGE SCALE GENOMIC DNA]</scope>
    <source>
        <strain evidence="11">COT-109 OH1386</strain>
    </source>
</reference>
<evidence type="ECO:0000256" key="7">
    <source>
        <dbReference type="PIRSR" id="PIRSR004762-1"/>
    </source>
</evidence>
<dbReference type="InterPro" id="IPR010722">
    <property type="entry name" value="BATS_dom"/>
</dbReference>
<dbReference type="Pfam" id="PF04055">
    <property type="entry name" value="Radical_SAM"/>
    <property type="match status" value="1"/>
</dbReference>
<dbReference type="AlphaFoldDB" id="A0A0A2ELC6"/>
<keyword evidence="4 7" id="KW-0408">Iron</keyword>
<dbReference type="SFLD" id="SFLDG01280">
    <property type="entry name" value="HydE/PylB-like"/>
    <property type="match status" value="1"/>
</dbReference>
<dbReference type="InterPro" id="IPR034422">
    <property type="entry name" value="HydE/PylB-like"/>
</dbReference>
<dbReference type="GO" id="GO:0016740">
    <property type="term" value="F:transferase activity"/>
    <property type="evidence" value="ECO:0007669"/>
    <property type="project" value="TreeGrafter"/>
</dbReference>
<dbReference type="InterPro" id="IPR024021">
    <property type="entry name" value="FeFe-hyd_HydE_rSAM"/>
</dbReference>
<keyword evidence="5 7" id="KW-0411">Iron-sulfur</keyword>
<evidence type="ECO:0000256" key="4">
    <source>
        <dbReference type="ARBA" id="ARBA00023004"/>
    </source>
</evidence>
<feature type="binding site" evidence="7">
    <location>
        <position position="70"/>
    </location>
    <ligand>
        <name>[4Fe-4S] cluster</name>
        <dbReference type="ChEBI" id="CHEBI:49883"/>
        <note>4Fe-4S-S-AdoMet</note>
    </ligand>
</feature>
<keyword evidence="2 7" id="KW-0949">S-adenosyl-L-methionine</keyword>
<evidence type="ECO:0000256" key="3">
    <source>
        <dbReference type="ARBA" id="ARBA00022723"/>
    </source>
</evidence>
<feature type="binding site" evidence="8">
    <location>
        <position position="138"/>
    </location>
    <ligand>
        <name>(3R)-3-methyl-D-ornithine</name>
        <dbReference type="ChEBI" id="CHEBI:64642"/>
    </ligand>
</feature>
<dbReference type="SFLD" id="SFLDF00348">
    <property type="entry name" value="FeFe_hydrogenase_maturase_(Hyd"/>
    <property type="match status" value="1"/>
</dbReference>
<dbReference type="PIRSF" id="PIRSF004762">
    <property type="entry name" value="CHP00423"/>
    <property type="match status" value="1"/>
</dbReference>
<sequence length="349" mass="39081">MPQCTVDLLATNHSLSDHELLDLLSTSDTETISYLHRRGREVALSVFGNKVYLRGLIEVSNFCRNDCYYCGIRRSNREVSRYRLSHEDVMLCCAEGYALGLRTFVLQGGEDPRQNIDWLIDLVTEMRQTYPDCAITLSLGEKTPEEYRRLKAAGANRYLLRHETFDAGHYGELHPEGMSRDYRIECLRTLKEIGFQTGTGIMVGSPGQTLEHIIKDLRFIQDLQPEMIGLGPFIPHHATPFADRRAGTVDLTLRLIAICRLMLPHALIPATTALASLPGQGRLGGILAGANVVMPNLSPSSFRKDYSLYDNKAAFGSESAQGIRMLQEQFATIGYEVSMERGDHPDIEV</sequence>
<dbReference type="SFLD" id="SFLDG01060">
    <property type="entry name" value="BATS_domain_containing"/>
    <property type="match status" value="1"/>
</dbReference>
<keyword evidence="11" id="KW-1185">Reference proteome</keyword>
<dbReference type="SFLD" id="SFLDS00029">
    <property type="entry name" value="Radical_SAM"/>
    <property type="match status" value="1"/>
</dbReference>
<keyword evidence="3" id="KW-0479">Metal-binding</keyword>
<evidence type="ECO:0000313" key="11">
    <source>
        <dbReference type="Proteomes" id="UP000030125"/>
    </source>
</evidence>
<comment type="cofactor">
    <cofactor evidence="6">
        <name>[2Fe-2S] cluster</name>
        <dbReference type="ChEBI" id="CHEBI:190135"/>
    </cofactor>
</comment>
<dbReference type="GO" id="GO:0042364">
    <property type="term" value="P:water-soluble vitamin biosynthetic process"/>
    <property type="evidence" value="ECO:0007669"/>
    <property type="project" value="UniProtKB-ARBA"/>
</dbReference>
<feature type="binding site" evidence="8">
    <location>
        <position position="163"/>
    </location>
    <ligand>
        <name>S-adenosyl-L-methionine</name>
        <dbReference type="ChEBI" id="CHEBI:59789"/>
    </ligand>
</feature>
<evidence type="ECO:0000256" key="1">
    <source>
        <dbReference type="ARBA" id="ARBA00022485"/>
    </source>
</evidence>
<dbReference type="PANTHER" id="PTHR43726:SF1">
    <property type="entry name" value="BIOTIN SYNTHASE"/>
    <property type="match status" value="1"/>
</dbReference>
<feature type="domain" description="Radical SAM core" evidence="9">
    <location>
        <begin position="49"/>
        <end position="271"/>
    </location>
</feature>
<feature type="binding site" evidence="8">
    <location>
        <position position="183"/>
    </location>
    <ligand>
        <name>S-adenosyl-L-methionine</name>
        <dbReference type="ChEBI" id="CHEBI:59789"/>
    </ligand>
</feature>
<protein>
    <submittedName>
        <fullName evidence="10">Biotin synthase</fullName>
    </submittedName>
</protein>
<dbReference type="GO" id="GO:0051539">
    <property type="term" value="F:4 iron, 4 sulfur cluster binding"/>
    <property type="evidence" value="ECO:0007669"/>
    <property type="project" value="UniProtKB-KW"/>
</dbReference>
<comment type="cofactor">
    <cofactor evidence="7">
        <name>[4Fe-4S] cluster</name>
        <dbReference type="ChEBI" id="CHEBI:49883"/>
    </cofactor>
    <text evidence="7">Binds 1 [4Fe-4S] cluster. The cluster is coordinated with 3 cysteines and an exchangeable S-adenosyl-L-methionine.</text>
</comment>
<dbReference type="Proteomes" id="UP000030125">
    <property type="component" value="Unassembled WGS sequence"/>
</dbReference>
<dbReference type="InterPro" id="IPR058240">
    <property type="entry name" value="rSAM_sf"/>
</dbReference>
<keyword evidence="1 7" id="KW-0004">4Fe-4S</keyword>
<dbReference type="InterPro" id="IPR007197">
    <property type="entry name" value="rSAM"/>
</dbReference>
<dbReference type="InterPro" id="IPR006638">
    <property type="entry name" value="Elp3/MiaA/NifB-like_rSAM"/>
</dbReference>